<name>A0A1I5WL57_9BACT</name>
<sequence>MKKAILILTTMLLLALEGFASSNDNDSTIVNIDKRNQVVIGSEKSKSRTLREDLTDLFQSSGLTLDDETWKGIRKVINSDLERDTVLLIKQNDKALRLAINATVKNQVINSGNSDKGYLKRDNTSDGVKDYVKVGIKGVHVKDGSDEVHVGWNGVYVKDGNEETKVIWGKDSTKIPAYERAYSGRGGFNIYFGLNAFSSSPAGNPNYELSPFGSRYFALEMARSATLSRNGKSALKLGYGFEFSWYNFMFDGNKYILKGQNEIEFASYLDNTGKEIPLSKNKMTVAYVNLPIVPYIAFSKDNVFNYIGAGVYVGYRLDSYIKTIEQKSDELRRDHSSLYLNNVRYGLRLELGLKNFPDLFVNYDLGNLFQENKSPKVTAISFGIKL</sequence>
<accession>A0A1I5WL57</accession>
<dbReference type="STRING" id="1079859.SAMN04515674_11222"/>
<evidence type="ECO:0000313" key="3">
    <source>
        <dbReference type="EMBL" id="SFQ20307.1"/>
    </source>
</evidence>
<protein>
    <recommendedName>
        <fullName evidence="2">Outer membrane protein beta-barrel domain-containing protein</fullName>
    </recommendedName>
</protein>
<feature type="signal peptide" evidence="1">
    <location>
        <begin position="1"/>
        <end position="20"/>
    </location>
</feature>
<dbReference type="InterPro" id="IPR025665">
    <property type="entry name" value="Beta-barrel_OMP_2"/>
</dbReference>
<dbReference type="RefSeq" id="WP_092018568.1">
    <property type="nucleotide sequence ID" value="NZ_FOXH01000012.1"/>
</dbReference>
<evidence type="ECO:0000256" key="1">
    <source>
        <dbReference type="SAM" id="SignalP"/>
    </source>
</evidence>
<feature type="domain" description="Outer membrane protein beta-barrel" evidence="2">
    <location>
        <begin position="181"/>
        <end position="363"/>
    </location>
</feature>
<dbReference type="Pfam" id="PF13568">
    <property type="entry name" value="OMP_b-brl_2"/>
    <property type="match status" value="1"/>
</dbReference>
<evidence type="ECO:0000259" key="2">
    <source>
        <dbReference type="Pfam" id="PF13568"/>
    </source>
</evidence>
<dbReference type="OrthoDB" id="891525at2"/>
<dbReference type="Proteomes" id="UP000199306">
    <property type="component" value="Unassembled WGS sequence"/>
</dbReference>
<feature type="chain" id="PRO_5011482182" description="Outer membrane protein beta-barrel domain-containing protein" evidence="1">
    <location>
        <begin position="21"/>
        <end position="386"/>
    </location>
</feature>
<keyword evidence="1" id="KW-0732">Signal</keyword>
<dbReference type="EMBL" id="FOXH01000012">
    <property type="protein sequence ID" value="SFQ20307.1"/>
    <property type="molecule type" value="Genomic_DNA"/>
</dbReference>
<dbReference type="AlphaFoldDB" id="A0A1I5WL57"/>
<evidence type="ECO:0000313" key="4">
    <source>
        <dbReference type="Proteomes" id="UP000199306"/>
    </source>
</evidence>
<gene>
    <name evidence="3" type="ORF">SAMN04515674_11222</name>
</gene>
<organism evidence="3 4">
    <name type="scientific">Pseudarcicella hirudinis</name>
    <dbReference type="NCBI Taxonomy" id="1079859"/>
    <lineage>
        <taxon>Bacteria</taxon>
        <taxon>Pseudomonadati</taxon>
        <taxon>Bacteroidota</taxon>
        <taxon>Cytophagia</taxon>
        <taxon>Cytophagales</taxon>
        <taxon>Flectobacillaceae</taxon>
        <taxon>Pseudarcicella</taxon>
    </lineage>
</organism>
<keyword evidence="4" id="KW-1185">Reference proteome</keyword>
<reference evidence="3 4" key="1">
    <citation type="submission" date="2016-10" db="EMBL/GenBank/DDBJ databases">
        <authorList>
            <person name="de Groot N.N."/>
        </authorList>
    </citation>
    <scope>NUCLEOTIDE SEQUENCE [LARGE SCALE GENOMIC DNA]</scope>
    <source>
        <strain evidence="4">E92,LMG 26720,CCM 7988</strain>
    </source>
</reference>
<proteinExistence type="predicted"/>